<protein>
    <submittedName>
        <fullName evidence="2">Thiamine kinase</fullName>
    </submittedName>
</protein>
<dbReference type="SUPFAM" id="SSF56112">
    <property type="entry name" value="Protein kinase-like (PK-like)"/>
    <property type="match status" value="1"/>
</dbReference>
<keyword evidence="2" id="KW-0418">Kinase</keyword>
<dbReference type="InterPro" id="IPR002575">
    <property type="entry name" value="Aminoglycoside_PTrfase"/>
</dbReference>
<dbReference type="Proteomes" id="UP000184268">
    <property type="component" value="Unassembled WGS sequence"/>
</dbReference>
<keyword evidence="2" id="KW-0808">Transferase</keyword>
<evidence type="ECO:0000259" key="1">
    <source>
        <dbReference type="Pfam" id="PF01636"/>
    </source>
</evidence>
<keyword evidence="3" id="KW-1185">Reference proteome</keyword>
<proteinExistence type="predicted"/>
<sequence>MQEAEITALFHRARPSAGPCVVTPMAGASSNRLYRIACDGDDYVLRLHQADNAFAVSRADEHRAWQLAAEAGAAPTLLHWSDNPPFSLARYGGESVTQPALPALLDLLERLHRLPVKAKPLPYADLIECYLSGQQTTELDSFLRLLPVWLSSLNGSGVSPGWCHHDLHEGNLLSPEPGRLWAVDFEYAGFGHPYLDLVAVSVNWPAGRQRTLLYAYCQARGLQANAPELKAWQGAQGIYWLLCAAWATRMPGPQARRWRVEALSQLERLNGR</sequence>
<dbReference type="EMBL" id="FQXG01000009">
    <property type="protein sequence ID" value="SHI19193.1"/>
    <property type="molecule type" value="Genomic_DNA"/>
</dbReference>
<dbReference type="InterPro" id="IPR011009">
    <property type="entry name" value="Kinase-like_dom_sf"/>
</dbReference>
<organism evidence="2 3">
    <name type="scientific">Ferrimonas marina</name>
    <dbReference type="NCBI Taxonomy" id="299255"/>
    <lineage>
        <taxon>Bacteria</taxon>
        <taxon>Pseudomonadati</taxon>
        <taxon>Pseudomonadota</taxon>
        <taxon>Gammaproteobacteria</taxon>
        <taxon>Alteromonadales</taxon>
        <taxon>Ferrimonadaceae</taxon>
        <taxon>Ferrimonas</taxon>
    </lineage>
</organism>
<gene>
    <name evidence="2" type="ORF">SAMN02745129_4639</name>
</gene>
<feature type="domain" description="Aminoglycoside phosphotransferase" evidence="1">
    <location>
        <begin position="22"/>
        <end position="231"/>
    </location>
</feature>
<dbReference type="Gene3D" id="3.30.200.20">
    <property type="entry name" value="Phosphorylase Kinase, domain 1"/>
    <property type="match status" value="1"/>
</dbReference>
<dbReference type="Pfam" id="PF01636">
    <property type="entry name" value="APH"/>
    <property type="match status" value="1"/>
</dbReference>
<dbReference type="Gene3D" id="3.90.1200.10">
    <property type="match status" value="1"/>
</dbReference>
<reference evidence="2 3" key="1">
    <citation type="submission" date="2016-11" db="EMBL/GenBank/DDBJ databases">
        <authorList>
            <person name="Jaros S."/>
            <person name="Januszkiewicz K."/>
            <person name="Wedrychowicz H."/>
        </authorList>
    </citation>
    <scope>NUCLEOTIDE SEQUENCE [LARGE SCALE GENOMIC DNA]</scope>
    <source>
        <strain evidence="2 3">DSM 16917</strain>
    </source>
</reference>
<accession>A0A1M5Z5M2</accession>
<evidence type="ECO:0000313" key="3">
    <source>
        <dbReference type="Proteomes" id="UP000184268"/>
    </source>
</evidence>
<dbReference type="AlphaFoldDB" id="A0A1M5Z5M2"/>
<name>A0A1M5Z5M2_9GAMM</name>
<dbReference type="GO" id="GO:0016301">
    <property type="term" value="F:kinase activity"/>
    <property type="evidence" value="ECO:0007669"/>
    <property type="project" value="UniProtKB-KW"/>
</dbReference>
<evidence type="ECO:0000313" key="2">
    <source>
        <dbReference type="EMBL" id="SHI19193.1"/>
    </source>
</evidence>
<dbReference type="STRING" id="299255.SAMN02745129_4639"/>